<feature type="domain" description="Ribophorin II C-terminal" evidence="17">
    <location>
        <begin position="608"/>
        <end position="703"/>
    </location>
</feature>
<evidence type="ECO:0000259" key="16">
    <source>
        <dbReference type="Pfam" id="PF23861"/>
    </source>
</evidence>
<feature type="domain" description="Ribophorin II third" evidence="15">
    <location>
        <begin position="442"/>
        <end position="552"/>
    </location>
</feature>
<evidence type="ECO:0000259" key="15">
    <source>
        <dbReference type="Pfam" id="PF23860"/>
    </source>
</evidence>
<evidence type="ECO:0000256" key="5">
    <source>
        <dbReference type="ARBA" id="ARBA00017612"/>
    </source>
</evidence>
<comment type="caution">
    <text evidence="18">The sequence shown here is derived from an EMBL/GenBank/DDBJ whole genome shotgun (WGS) entry which is preliminary data.</text>
</comment>
<feature type="compositionally biased region" description="Polar residues" evidence="13">
    <location>
        <begin position="570"/>
        <end position="590"/>
    </location>
</feature>
<evidence type="ECO:0000256" key="9">
    <source>
        <dbReference type="ARBA" id="ARBA00022989"/>
    </source>
</evidence>
<organism evidence="18 19">
    <name type="scientific">Schistosoma mekongi</name>
    <name type="common">Parasitic worm</name>
    <dbReference type="NCBI Taxonomy" id="38744"/>
    <lineage>
        <taxon>Eukaryota</taxon>
        <taxon>Metazoa</taxon>
        <taxon>Spiralia</taxon>
        <taxon>Lophotrochozoa</taxon>
        <taxon>Platyhelminthes</taxon>
        <taxon>Trematoda</taxon>
        <taxon>Digenea</taxon>
        <taxon>Strigeidida</taxon>
        <taxon>Schistosomatoidea</taxon>
        <taxon>Schistosomatidae</taxon>
        <taxon>Schistosoma</taxon>
    </lineage>
</organism>
<dbReference type="GO" id="GO:0008250">
    <property type="term" value="C:oligosaccharyltransferase complex"/>
    <property type="evidence" value="ECO:0007669"/>
    <property type="project" value="UniProtKB-UniRule"/>
</dbReference>
<reference evidence="18" key="1">
    <citation type="submission" date="2022-04" db="EMBL/GenBank/DDBJ databases">
        <authorList>
            <person name="Xu L."/>
            <person name="Lv Z."/>
        </authorList>
    </citation>
    <scope>NUCLEOTIDE SEQUENCE</scope>
    <source>
        <strain evidence="18">LV_2022a</strain>
    </source>
</reference>
<evidence type="ECO:0000313" key="18">
    <source>
        <dbReference type="EMBL" id="KAK4467624.1"/>
    </source>
</evidence>
<protein>
    <recommendedName>
        <fullName evidence="5 12">Dolichyl-diphosphooligosaccharide--protein glycosyltransferase subunit 2</fullName>
    </recommendedName>
    <alternativeName>
        <fullName evidence="12">Ribophorin-2</fullName>
    </alternativeName>
</protein>
<comment type="function">
    <text evidence="1 12">Subunit of the oligosaccharyl transferase (OST) complex that catalyzes the initial transfer of a defined glycan (Glc(3)Man(9)GlcNAc(2) in eukaryotes) from the lipid carrier dolichol-pyrophosphate to an asparagine residue within an Asn-X-Ser/Thr consensus motif in nascent polypeptide chains, the first step in protein N-glycosylation. N-glycosylation occurs cotranslationally and the complex associates with the Sec61 complex at the channel-forming translocon complex that mediates protein translocation across the endoplasmic reticulum (ER). All subunits are required for a maximal enzyme activity.</text>
</comment>
<evidence type="ECO:0000256" key="12">
    <source>
        <dbReference type="RuleBase" id="RU366029"/>
    </source>
</evidence>
<feature type="signal peptide" evidence="12">
    <location>
        <begin position="1"/>
        <end position="21"/>
    </location>
</feature>
<dbReference type="PANTHER" id="PTHR12640">
    <property type="entry name" value="RIBOPHORIN II"/>
    <property type="match status" value="1"/>
</dbReference>
<dbReference type="PANTHER" id="PTHR12640:SF0">
    <property type="entry name" value="DOLICHYL-DIPHOSPHOOLIGOSACCHARIDE--PROTEIN GLYCOSYLTRANSFERASE SUBUNIT 2"/>
    <property type="match status" value="1"/>
</dbReference>
<dbReference type="InterPro" id="IPR008814">
    <property type="entry name" value="Swp1"/>
</dbReference>
<comment type="similarity">
    <text evidence="4 12">Belongs to the SWP1 family.</text>
</comment>
<evidence type="ECO:0000256" key="4">
    <source>
        <dbReference type="ARBA" id="ARBA00009038"/>
    </source>
</evidence>
<dbReference type="Pfam" id="PF25147">
    <property type="entry name" value="Ribophorin_II_C"/>
    <property type="match status" value="1"/>
</dbReference>
<comment type="subcellular location">
    <subcellularLocation>
        <location evidence="2 12">Endoplasmic reticulum membrane</location>
        <topology evidence="2 12">Multi-pass membrane protein</topology>
    </subcellularLocation>
</comment>
<evidence type="ECO:0000313" key="19">
    <source>
        <dbReference type="Proteomes" id="UP001292079"/>
    </source>
</evidence>
<feature type="region of interest" description="Disordered" evidence="13">
    <location>
        <begin position="569"/>
        <end position="599"/>
    </location>
</feature>
<keyword evidence="10 12" id="KW-0472">Membrane</keyword>
<evidence type="ECO:0000259" key="14">
    <source>
        <dbReference type="Pfam" id="PF05817"/>
    </source>
</evidence>
<evidence type="ECO:0000256" key="7">
    <source>
        <dbReference type="ARBA" id="ARBA00022729"/>
    </source>
</evidence>
<evidence type="ECO:0000256" key="3">
    <source>
        <dbReference type="ARBA" id="ARBA00004922"/>
    </source>
</evidence>
<dbReference type="EMBL" id="JALJAT010000008">
    <property type="protein sequence ID" value="KAK4467624.1"/>
    <property type="molecule type" value="Genomic_DNA"/>
</dbReference>
<name>A0AAE1Z695_SCHME</name>
<feature type="domain" description="Ribophorin II second" evidence="16">
    <location>
        <begin position="292"/>
        <end position="408"/>
    </location>
</feature>
<feature type="chain" id="PRO_5041776110" description="Dolichyl-diphosphooligosaccharide--protein glycosyltransferase subunit 2" evidence="12">
    <location>
        <begin position="22"/>
        <end position="714"/>
    </location>
</feature>
<dbReference type="Pfam" id="PF23861">
    <property type="entry name" value="Ribophorin_II_2nd"/>
    <property type="match status" value="1"/>
</dbReference>
<evidence type="ECO:0000256" key="6">
    <source>
        <dbReference type="ARBA" id="ARBA00022692"/>
    </source>
</evidence>
<dbReference type="AlphaFoldDB" id="A0AAE1Z695"/>
<keyword evidence="8 12" id="KW-0256">Endoplasmic reticulum</keyword>
<feature type="transmembrane region" description="Helical" evidence="12">
    <location>
        <begin position="618"/>
        <end position="638"/>
    </location>
</feature>
<evidence type="ECO:0000256" key="10">
    <source>
        <dbReference type="ARBA" id="ARBA00023136"/>
    </source>
</evidence>
<reference evidence="18" key="2">
    <citation type="journal article" date="2023" name="Infect Dis Poverty">
        <title>Chromosome-scale genome of the human blood fluke Schistosoma mekongi and its implications for public health.</title>
        <authorList>
            <person name="Zhou M."/>
            <person name="Xu L."/>
            <person name="Xu D."/>
            <person name="Chen W."/>
            <person name="Khan J."/>
            <person name="Hu Y."/>
            <person name="Huang H."/>
            <person name="Wei H."/>
            <person name="Zhang Y."/>
            <person name="Chusongsang P."/>
            <person name="Tanasarnprasert K."/>
            <person name="Hu X."/>
            <person name="Limpanont Y."/>
            <person name="Lv Z."/>
        </authorList>
    </citation>
    <scope>NUCLEOTIDE SEQUENCE</scope>
    <source>
        <strain evidence="18">LV_2022a</strain>
    </source>
</reference>
<keyword evidence="7 12" id="KW-0732">Signal</keyword>
<proteinExistence type="inferred from homology"/>
<keyword evidence="9 12" id="KW-1133">Transmembrane helix</keyword>
<evidence type="ECO:0000256" key="13">
    <source>
        <dbReference type="SAM" id="MobiDB-lite"/>
    </source>
</evidence>
<dbReference type="GO" id="GO:0006487">
    <property type="term" value="P:protein N-linked glycosylation"/>
    <property type="evidence" value="ECO:0007669"/>
    <property type="project" value="UniProtKB-UniRule"/>
</dbReference>
<evidence type="ECO:0000256" key="2">
    <source>
        <dbReference type="ARBA" id="ARBA00004477"/>
    </source>
</evidence>
<comment type="pathway">
    <text evidence="3 12">Protein modification; protein glycosylation.</text>
</comment>
<dbReference type="Pfam" id="PF05817">
    <property type="entry name" value="Ribophorin_II"/>
    <property type="match status" value="1"/>
</dbReference>
<keyword evidence="6 12" id="KW-0812">Transmembrane</keyword>
<accession>A0AAE1Z695</accession>
<comment type="subunit">
    <text evidence="11">Component of the oligosaccharyltransferase (OST) complex. OST exists in two different complex forms which contain common core subunits RPN1, RPN2, OST48, OST4, DAD1 and TMEM258, either STT3A or STT3B as catalytic subunits, and form-specific accessory subunits. STT3A complex assembly occurs through the formation of 3 subcomplexes. Subcomplex 1 contains RPN1 and TMEM258, subcomplex 2 contains the STT3A-specific subunits STT3A, DC2/OSTC, and KCP2 as well as the core subunit OST4, and subcomplex 3 contains RPN2, DAD1, and OST48. The STT3A complex can form stable complexes with the Sec61 complex or with both the Sec61 and TRAP complexes. Interacts with DDI2. Interacts with TMEM35A/NACHO.</text>
</comment>
<evidence type="ECO:0000256" key="11">
    <source>
        <dbReference type="ARBA" id="ARBA00046750"/>
    </source>
</evidence>
<evidence type="ECO:0000256" key="1">
    <source>
        <dbReference type="ARBA" id="ARBA00002791"/>
    </source>
</evidence>
<dbReference type="InterPro" id="IPR055374">
    <property type="entry name" value="Ribophorin_II_3rd"/>
</dbReference>
<dbReference type="Pfam" id="PF23860">
    <property type="entry name" value="Ribophorin_II_3rd"/>
    <property type="match status" value="1"/>
</dbReference>
<feature type="domain" description="Ribophorin II N-terminal" evidence="14">
    <location>
        <begin position="32"/>
        <end position="270"/>
    </location>
</feature>
<dbReference type="InterPro" id="IPR055373">
    <property type="entry name" value="Ribophorin_II_N"/>
</dbReference>
<feature type="transmembrane region" description="Helical" evidence="12">
    <location>
        <begin position="650"/>
        <end position="669"/>
    </location>
</feature>
<evidence type="ECO:0000259" key="17">
    <source>
        <dbReference type="Pfam" id="PF25147"/>
    </source>
</evidence>
<feature type="transmembrane region" description="Helical" evidence="12">
    <location>
        <begin position="681"/>
        <end position="699"/>
    </location>
</feature>
<dbReference type="InterPro" id="IPR056790">
    <property type="entry name" value="Ribophorin_II_C"/>
</dbReference>
<gene>
    <name evidence="18" type="ORF">MN116_008567</name>
</gene>
<keyword evidence="19" id="KW-1185">Reference proteome</keyword>
<dbReference type="InterPro" id="IPR055375">
    <property type="entry name" value="Ribophorin_II_2nd"/>
</dbReference>
<sequence length="714" mass="78939">MRPFAIGLLFPLISIIRSSQTDQSNTVFIGSITARDKDHFRAVFAKHVGELPSEALTIYYAILGFYYLDVKVPNIDSVCSTLNKSVTNAEESFYASSIYKLTGSSKCKVPTTEVETLSKQLLVEDISVENLFYLVSSMKNLDIKIDVNHVSTILGKMKAKDTRPMTLSIILQILPQLGLTKSAICGHLSSIDNILDQANKISDNQLFYDKGLYTTSFVAKGVVEFLTACGEVPKGVENKLVKLFNYLYTRRQTTNIRASAYLVAAFKSLANSSLLMPVVIESSVKTNEDLGLSIPPTFSVDRTNPTLNLRLKNIWTDAYFKPSEFNLKANGLYAVNKVDKIRTLIGSSNRGNFKQDDKNNAFQLSLDLDANTTSGKYELEVTATLISKKPNDNRKLLGITSVQIPLRVITEAKVAQTTLTVMDMAHERRISDISLTPDKTYKASTPSGAITLELGQQMSIDLSLVDSNQVPLTAHQVFIQLTHQKTQQTITFTCNEKIKDIKLGAKSYYLFLDPDASAAEFDYLSGVYKVDLIVGDSVIKNPILWHMFDVDLQFIGVAGEDTKRRIAQATDISRQESSSPAGSKRASTPSAIIGSGPTSAKPEINHLFRTPEKRAPPFLSMSFTILCLLPLLGLIIAWSTIGINVSNFKFSISNIVFHAGLISICYLYLVYWCRLDMFTTLGYLSILSVPTFLAGHSVLRAHVVARQATPSIKK</sequence>
<evidence type="ECO:0000256" key="8">
    <source>
        <dbReference type="ARBA" id="ARBA00022824"/>
    </source>
</evidence>
<dbReference type="Proteomes" id="UP001292079">
    <property type="component" value="Unassembled WGS sequence"/>
</dbReference>